<feature type="transmembrane region" description="Helical" evidence="2">
    <location>
        <begin position="124"/>
        <end position="146"/>
    </location>
</feature>
<evidence type="ECO:0000313" key="5">
    <source>
        <dbReference type="Proteomes" id="UP000569914"/>
    </source>
</evidence>
<dbReference type="InterPro" id="IPR003675">
    <property type="entry name" value="Rce1/LyrA-like_dom"/>
</dbReference>
<accession>A0A7Y9I3E8</accession>
<feature type="transmembrane region" description="Helical" evidence="2">
    <location>
        <begin position="75"/>
        <end position="104"/>
    </location>
</feature>
<keyword evidence="2" id="KW-0812">Transmembrane</keyword>
<feature type="transmembrane region" description="Helical" evidence="2">
    <location>
        <begin position="318"/>
        <end position="336"/>
    </location>
</feature>
<reference evidence="4 5" key="1">
    <citation type="submission" date="2020-07" db="EMBL/GenBank/DDBJ databases">
        <title>Sequencing the genomes of 1000 actinobacteria strains.</title>
        <authorList>
            <person name="Klenk H.-P."/>
        </authorList>
    </citation>
    <scope>NUCLEOTIDE SEQUENCE [LARGE SCALE GENOMIC DNA]</scope>
    <source>
        <strain evidence="4 5">DSM 22083</strain>
    </source>
</reference>
<evidence type="ECO:0000256" key="1">
    <source>
        <dbReference type="SAM" id="MobiDB-lite"/>
    </source>
</evidence>
<feature type="transmembrane region" description="Helical" evidence="2">
    <location>
        <begin position="260"/>
        <end position="276"/>
    </location>
</feature>
<name>A0A7Y9I3E8_9ACTN</name>
<comment type="caution">
    <text evidence="4">The sequence shown here is derived from an EMBL/GenBank/DDBJ whole genome shotgun (WGS) entry which is preliminary data.</text>
</comment>
<dbReference type="Proteomes" id="UP000569914">
    <property type="component" value="Unassembled WGS sequence"/>
</dbReference>
<evidence type="ECO:0000256" key="2">
    <source>
        <dbReference type="SAM" id="Phobius"/>
    </source>
</evidence>
<keyword evidence="2" id="KW-1133">Transmembrane helix</keyword>
<dbReference type="EMBL" id="JACCBU010000001">
    <property type="protein sequence ID" value="NYE69504.1"/>
    <property type="molecule type" value="Genomic_DNA"/>
</dbReference>
<dbReference type="PANTHER" id="PTHR36435">
    <property type="entry name" value="SLR1288 PROTEIN"/>
    <property type="match status" value="1"/>
</dbReference>
<organism evidence="4 5">
    <name type="scientific">Microlunatus parietis</name>
    <dbReference type="NCBI Taxonomy" id="682979"/>
    <lineage>
        <taxon>Bacteria</taxon>
        <taxon>Bacillati</taxon>
        <taxon>Actinomycetota</taxon>
        <taxon>Actinomycetes</taxon>
        <taxon>Propionibacteriales</taxon>
        <taxon>Propionibacteriaceae</taxon>
        <taxon>Microlunatus</taxon>
    </lineage>
</organism>
<feature type="transmembrane region" description="Helical" evidence="2">
    <location>
        <begin position="288"/>
        <end position="306"/>
    </location>
</feature>
<dbReference type="RefSeq" id="WP_179748328.1">
    <property type="nucleotide sequence ID" value="NZ_JACCBU010000001.1"/>
</dbReference>
<feature type="domain" description="CAAX prenyl protease 2/Lysostaphin resistance protein A-like" evidence="3">
    <location>
        <begin position="201"/>
        <end position="293"/>
    </location>
</feature>
<feature type="transmembrane region" description="Helical" evidence="2">
    <location>
        <begin position="166"/>
        <end position="188"/>
    </location>
</feature>
<evidence type="ECO:0000313" key="4">
    <source>
        <dbReference type="EMBL" id="NYE69504.1"/>
    </source>
</evidence>
<dbReference type="InterPro" id="IPR052710">
    <property type="entry name" value="CAAX_protease"/>
</dbReference>
<evidence type="ECO:0000259" key="3">
    <source>
        <dbReference type="Pfam" id="PF02517"/>
    </source>
</evidence>
<feature type="region of interest" description="Disordered" evidence="1">
    <location>
        <begin position="1"/>
        <end position="46"/>
    </location>
</feature>
<proteinExistence type="predicted"/>
<dbReference type="AlphaFoldDB" id="A0A7Y9I3E8"/>
<dbReference type="GO" id="GO:0080120">
    <property type="term" value="P:CAAX-box protein maturation"/>
    <property type="evidence" value="ECO:0007669"/>
    <property type="project" value="UniProtKB-ARBA"/>
</dbReference>
<gene>
    <name evidence="4" type="ORF">BKA15_000833</name>
</gene>
<keyword evidence="2" id="KW-0472">Membrane</keyword>
<dbReference type="PANTHER" id="PTHR36435:SF1">
    <property type="entry name" value="CAAX AMINO TERMINAL PROTEASE FAMILY PROTEIN"/>
    <property type="match status" value="1"/>
</dbReference>
<protein>
    <recommendedName>
        <fullName evidence="3">CAAX prenyl protease 2/Lysostaphin resistance protein A-like domain-containing protein</fullName>
    </recommendedName>
</protein>
<keyword evidence="5" id="KW-1185">Reference proteome</keyword>
<sequence length="354" mass="37741">MNDRRRQRSGNPAVRGGAAEPKAPAKPPAPRPQPKASSAGSAPGGRFDDALEVPAAGLTYPQLLRVPGSAWWRSLLGVACGLALFLLLTTVINQAIVFGFWAVGSPQTPYGDYVAAATRFETPVGMLGANLGLATLIVICAVLMPLVHRVNPRWLISVQSHLRGRYFAICLALGIVAPVLIQGLSTLVEGVPVIKLNDHFWLFLIVIILTSPLQAAAEEVFFRGYLLQALGSVMKTPWFGILASSLIFALFHGVQNPALFVDRFAFGLLAAILVWRTGGLEAGIGAHVANNVLAYLLAGLTGTISATRGIREIGWENAAFDVGGFALFALLALLVASRLKIRRTVPPLPQQQFG</sequence>
<dbReference type="GO" id="GO:0004175">
    <property type="term" value="F:endopeptidase activity"/>
    <property type="evidence" value="ECO:0007669"/>
    <property type="project" value="UniProtKB-ARBA"/>
</dbReference>
<dbReference type="Pfam" id="PF02517">
    <property type="entry name" value="Rce1-like"/>
    <property type="match status" value="1"/>
</dbReference>
<feature type="transmembrane region" description="Helical" evidence="2">
    <location>
        <begin position="200"/>
        <end position="217"/>
    </location>
</feature>
<feature type="transmembrane region" description="Helical" evidence="2">
    <location>
        <begin position="238"/>
        <end position="254"/>
    </location>
</feature>
<feature type="compositionally biased region" description="Pro residues" evidence="1">
    <location>
        <begin position="24"/>
        <end position="33"/>
    </location>
</feature>